<dbReference type="AlphaFoldDB" id="A0A9N9QC69"/>
<dbReference type="Proteomes" id="UP000701801">
    <property type="component" value="Unassembled WGS sequence"/>
</dbReference>
<dbReference type="SMART" id="SM00184">
    <property type="entry name" value="RING"/>
    <property type="match status" value="1"/>
</dbReference>
<evidence type="ECO:0000259" key="2">
    <source>
        <dbReference type="PROSITE" id="PS50089"/>
    </source>
</evidence>
<evidence type="ECO:0000256" key="1">
    <source>
        <dbReference type="PROSITE-ProRule" id="PRU00175"/>
    </source>
</evidence>
<protein>
    <recommendedName>
        <fullName evidence="2">RING-type domain-containing protein</fullName>
    </recommendedName>
</protein>
<proteinExistence type="predicted"/>
<dbReference type="PROSITE" id="PS50089">
    <property type="entry name" value="ZF_RING_2"/>
    <property type="match status" value="1"/>
</dbReference>
<reference evidence="3" key="1">
    <citation type="submission" date="2021-07" db="EMBL/GenBank/DDBJ databases">
        <authorList>
            <person name="Durling M."/>
        </authorList>
    </citation>
    <scope>NUCLEOTIDE SEQUENCE</scope>
</reference>
<comment type="caution">
    <text evidence="3">The sequence shown here is derived from an EMBL/GenBank/DDBJ whole genome shotgun (WGS) entry which is preliminary data.</text>
</comment>
<dbReference type="Pfam" id="PF13639">
    <property type="entry name" value="zf-RING_2"/>
    <property type="match status" value="1"/>
</dbReference>
<dbReference type="OrthoDB" id="3552128at2759"/>
<name>A0A9N9QC69_9HELO</name>
<organism evidence="3 4">
    <name type="scientific">Hymenoscyphus albidus</name>
    <dbReference type="NCBI Taxonomy" id="595503"/>
    <lineage>
        <taxon>Eukaryota</taxon>
        <taxon>Fungi</taxon>
        <taxon>Dikarya</taxon>
        <taxon>Ascomycota</taxon>
        <taxon>Pezizomycotina</taxon>
        <taxon>Leotiomycetes</taxon>
        <taxon>Helotiales</taxon>
        <taxon>Helotiaceae</taxon>
        <taxon>Hymenoscyphus</taxon>
    </lineage>
</organism>
<keyword evidence="4" id="KW-1185">Reference proteome</keyword>
<dbReference type="InterPro" id="IPR001841">
    <property type="entry name" value="Znf_RING"/>
</dbReference>
<dbReference type="GO" id="GO:0008270">
    <property type="term" value="F:zinc ion binding"/>
    <property type="evidence" value="ECO:0007669"/>
    <property type="project" value="UniProtKB-KW"/>
</dbReference>
<feature type="domain" description="RING-type" evidence="2">
    <location>
        <begin position="229"/>
        <end position="279"/>
    </location>
</feature>
<evidence type="ECO:0000313" key="4">
    <source>
        <dbReference type="Proteomes" id="UP000701801"/>
    </source>
</evidence>
<accession>A0A9N9QC69</accession>
<keyword evidence="1" id="KW-0863">Zinc-finger</keyword>
<sequence length="338" mass="39711">MNYLKCEEYKRCMNSDDPRRACEEARQTGRCVLRHNTSVFSHPCVDCLFPDFDWVANGANGARGRYGERLRLFKYPEIRINAVFPSPHQGKQTQEDIEAILWVERNRLEGDPMLRTKELMGWQRVMGLGEPYSGDVDDIKERFLNARDLKLLDKVIQYFAYRIRKANLENVFTDPSSTYRRALFYIYVNLSFRYTTAFLYRAIAETMDKRGYLVMLLNEDDPPANERTCVICEIDYGDEQVVQGTFELPAVLPCGHVFGYFCLTTWIRDAKGRSCPTCRYAFSEREYFLPGEEEFHFYQSDHDRADPSWWTRFRRGIVLTPPSPEEVRGWTDYPTVLE</sequence>
<evidence type="ECO:0000313" key="3">
    <source>
        <dbReference type="EMBL" id="CAG8982051.1"/>
    </source>
</evidence>
<dbReference type="InterPro" id="IPR013083">
    <property type="entry name" value="Znf_RING/FYVE/PHD"/>
</dbReference>
<dbReference type="SUPFAM" id="SSF57850">
    <property type="entry name" value="RING/U-box"/>
    <property type="match status" value="1"/>
</dbReference>
<gene>
    <name evidence="3" type="ORF">HYALB_00008778</name>
</gene>
<keyword evidence="1" id="KW-0479">Metal-binding</keyword>
<dbReference type="Gene3D" id="3.30.40.10">
    <property type="entry name" value="Zinc/RING finger domain, C3HC4 (zinc finger)"/>
    <property type="match status" value="1"/>
</dbReference>
<keyword evidence="1" id="KW-0862">Zinc</keyword>
<dbReference type="EMBL" id="CAJVRM010000562">
    <property type="protein sequence ID" value="CAG8982051.1"/>
    <property type="molecule type" value="Genomic_DNA"/>
</dbReference>